<evidence type="ECO:0000313" key="2">
    <source>
        <dbReference type="Proteomes" id="UP000181870"/>
    </source>
</evidence>
<gene>
    <name evidence="1" type="ORF">SAMN05192582_101166</name>
</gene>
<name>A0A1G8ESK7_BACOV</name>
<accession>A0A1G8ESK7</accession>
<sequence>MDKEYLLEVVGIIKSQLLGTTPINTIMSWGVSGFIATNFKEMPTLMFHVSGRLFTGFVMVALNEGADYYEIFLRNEDGIRHLATDVCFEDFGRLIDIAVERGENPSEYEAFCQEQWKKLLTGNLS</sequence>
<protein>
    <submittedName>
        <fullName evidence="1">Uncharacterized protein</fullName>
    </submittedName>
</protein>
<dbReference type="RefSeq" id="WP_074636859.1">
    <property type="nucleotide sequence ID" value="NZ_FNDO01000011.1"/>
</dbReference>
<reference evidence="1 2" key="1">
    <citation type="submission" date="2016-10" db="EMBL/GenBank/DDBJ databases">
        <authorList>
            <person name="de Groot N.N."/>
        </authorList>
    </citation>
    <scope>NUCLEOTIDE SEQUENCE [LARGE SCALE GENOMIC DNA]</scope>
    <source>
        <strain evidence="1 2">NLAE-zl-C57</strain>
    </source>
</reference>
<dbReference type="Proteomes" id="UP000181870">
    <property type="component" value="Unassembled WGS sequence"/>
</dbReference>
<proteinExistence type="predicted"/>
<dbReference type="EMBL" id="FNDO01000011">
    <property type="protein sequence ID" value="SDH72729.1"/>
    <property type="molecule type" value="Genomic_DNA"/>
</dbReference>
<dbReference type="AlphaFoldDB" id="A0A1G8ESK7"/>
<organism evidence="1 2">
    <name type="scientific">Bacteroides ovatus</name>
    <dbReference type="NCBI Taxonomy" id="28116"/>
    <lineage>
        <taxon>Bacteria</taxon>
        <taxon>Pseudomonadati</taxon>
        <taxon>Bacteroidota</taxon>
        <taxon>Bacteroidia</taxon>
        <taxon>Bacteroidales</taxon>
        <taxon>Bacteroidaceae</taxon>
        <taxon>Bacteroides</taxon>
    </lineage>
</organism>
<evidence type="ECO:0000313" key="1">
    <source>
        <dbReference type="EMBL" id="SDH72729.1"/>
    </source>
</evidence>